<evidence type="ECO:0000256" key="8">
    <source>
        <dbReference type="ARBA" id="ARBA00023126"/>
    </source>
</evidence>
<dbReference type="Proteomes" id="UP000242414">
    <property type="component" value="Unassembled WGS sequence"/>
</dbReference>
<dbReference type="NCBIfam" id="NF006765">
    <property type="entry name" value="PRK09287.1"/>
    <property type="match status" value="1"/>
</dbReference>
<organism evidence="16">
    <name type="scientific">Rhizopus microsporus var. microsporus</name>
    <dbReference type="NCBI Taxonomy" id="86635"/>
    <lineage>
        <taxon>Eukaryota</taxon>
        <taxon>Fungi</taxon>
        <taxon>Fungi incertae sedis</taxon>
        <taxon>Mucoromycota</taxon>
        <taxon>Mucoromycotina</taxon>
        <taxon>Mucoromycetes</taxon>
        <taxon>Mucorales</taxon>
        <taxon>Mucorineae</taxon>
        <taxon>Rhizopodaceae</taxon>
        <taxon>Rhizopus</taxon>
    </lineage>
</organism>
<feature type="binding site" description="in other chain" evidence="12">
    <location>
        <position position="105"/>
    </location>
    <ligand>
        <name>substrate</name>
        <note>ligand shared between dimeric partners</note>
    </ligand>
</feature>
<feature type="binding site" evidence="12">
    <location>
        <position position="449"/>
    </location>
    <ligand>
        <name>substrate</name>
        <note>ligand shared between dimeric partners</note>
    </ligand>
</feature>
<comment type="catalytic activity">
    <reaction evidence="9 10 14">
        <text>6-phospho-D-gluconate + NADP(+) = D-ribulose 5-phosphate + CO2 + NADPH</text>
        <dbReference type="Rhea" id="RHEA:10116"/>
        <dbReference type="ChEBI" id="CHEBI:16526"/>
        <dbReference type="ChEBI" id="CHEBI:57783"/>
        <dbReference type="ChEBI" id="CHEBI:58121"/>
        <dbReference type="ChEBI" id="CHEBI:58349"/>
        <dbReference type="ChEBI" id="CHEBI:58759"/>
        <dbReference type="EC" id="1.1.1.44"/>
    </reaction>
</comment>
<feature type="binding site" description="in other chain" evidence="12">
    <location>
        <begin position="131"/>
        <end position="133"/>
    </location>
    <ligand>
        <name>substrate</name>
        <note>ligand shared between dimeric partners</note>
    </ligand>
</feature>
<dbReference type="Gene3D" id="1.20.5.320">
    <property type="entry name" value="6-Phosphogluconate Dehydrogenase, domain 3"/>
    <property type="match status" value="1"/>
</dbReference>
<feature type="binding site" evidence="13">
    <location>
        <begin position="12"/>
        <end position="17"/>
    </location>
    <ligand>
        <name>NADP(+)</name>
        <dbReference type="ChEBI" id="CHEBI:58349"/>
    </ligand>
</feature>
<dbReference type="InterPro" id="IPR013328">
    <property type="entry name" value="6PGD_dom2"/>
</dbReference>
<dbReference type="EMBL" id="KV921877">
    <property type="protein sequence ID" value="ORE09283.1"/>
    <property type="molecule type" value="Genomic_DNA"/>
</dbReference>
<dbReference type="PANTHER" id="PTHR11811">
    <property type="entry name" value="6-PHOSPHOGLUCONATE DEHYDROGENASE"/>
    <property type="match status" value="1"/>
</dbReference>
<evidence type="ECO:0000256" key="5">
    <source>
        <dbReference type="ARBA" id="ARBA00022857"/>
    </source>
</evidence>
<evidence type="ECO:0000256" key="3">
    <source>
        <dbReference type="ARBA" id="ARBA00008419"/>
    </source>
</evidence>
<dbReference type="Gene3D" id="1.10.1040.10">
    <property type="entry name" value="N-(1-d-carboxylethyl)-l-norvaline Dehydrogenase, domain 2"/>
    <property type="match status" value="1"/>
</dbReference>
<keyword evidence="5 10" id="KW-0521">NADP</keyword>
<dbReference type="FunFam" id="3.40.50.720:FF:000007">
    <property type="entry name" value="6-phosphogluconate dehydrogenase, decarboxylating"/>
    <property type="match status" value="1"/>
</dbReference>
<evidence type="ECO:0000313" key="16">
    <source>
        <dbReference type="EMBL" id="ORE09283.1"/>
    </source>
</evidence>
<feature type="active site" description="Proton acceptor" evidence="11">
    <location>
        <position position="186"/>
    </location>
</feature>
<dbReference type="Pfam" id="PF00393">
    <property type="entry name" value="6PGD"/>
    <property type="match status" value="1"/>
</dbReference>
<dbReference type="GO" id="GO:0004616">
    <property type="term" value="F:phosphogluconate dehydrogenase (decarboxylating) activity"/>
    <property type="evidence" value="ECO:0007669"/>
    <property type="project" value="UniProtKB-EC"/>
</dbReference>
<proteinExistence type="inferred from homology"/>
<feature type="binding site" evidence="12">
    <location>
        <position position="455"/>
    </location>
    <ligand>
        <name>substrate</name>
        <note>ligand shared between dimeric partners</note>
    </ligand>
</feature>
<feature type="binding site" evidence="13">
    <location>
        <begin position="77"/>
        <end position="79"/>
    </location>
    <ligand>
        <name>NADP(+)</name>
        <dbReference type="ChEBI" id="CHEBI:58349"/>
    </ligand>
</feature>
<dbReference type="InterPro" id="IPR006183">
    <property type="entry name" value="Pgluconate_DH"/>
</dbReference>
<comment type="similarity">
    <text evidence="3 10 14">Belongs to the 6-phosphogluconate dehydrogenase family.</text>
</comment>
<dbReference type="InterPro" id="IPR036291">
    <property type="entry name" value="NAD(P)-bd_dom_sf"/>
</dbReference>
<evidence type="ECO:0000256" key="1">
    <source>
        <dbReference type="ARBA" id="ARBA00002526"/>
    </source>
</evidence>
<dbReference type="GO" id="GO:0050661">
    <property type="term" value="F:NADP binding"/>
    <property type="evidence" value="ECO:0007669"/>
    <property type="project" value="InterPro"/>
</dbReference>
<comment type="function">
    <text evidence="1 10">Catalyzes the oxidative decarboxylation of 6-phosphogluconate to ribulose 5-phosphate and CO(2), with concomitant reduction of NADP to NADPH.</text>
</comment>
<dbReference type="SUPFAM" id="SSF48179">
    <property type="entry name" value="6-phosphogluconate dehydrogenase C-terminal domain-like"/>
    <property type="match status" value="1"/>
</dbReference>
<evidence type="ECO:0000256" key="9">
    <source>
        <dbReference type="ARBA" id="ARBA00048640"/>
    </source>
</evidence>
<evidence type="ECO:0000256" key="4">
    <source>
        <dbReference type="ARBA" id="ARBA00011738"/>
    </source>
</evidence>
<dbReference type="SUPFAM" id="SSF51735">
    <property type="entry name" value="NAD(P)-binding Rossmann-fold domains"/>
    <property type="match status" value="1"/>
</dbReference>
<evidence type="ECO:0000256" key="14">
    <source>
        <dbReference type="RuleBase" id="RU000485"/>
    </source>
</evidence>
<comment type="pathway">
    <text evidence="2 10 14">Carbohydrate degradation; pentose phosphate pathway; D-ribulose 5-phosphate from D-glucose 6-phosphate (oxidative stage): step 3/3.</text>
</comment>
<name>A0A1X0RB78_RHIZD</name>
<evidence type="ECO:0000256" key="6">
    <source>
        <dbReference type="ARBA" id="ARBA00023002"/>
    </source>
</evidence>
<feature type="binding site" description="in other chain" evidence="12">
    <location>
        <position position="194"/>
    </location>
    <ligand>
        <name>substrate</name>
        <note>ligand shared between dimeric partners</note>
    </ligand>
</feature>
<dbReference type="NCBIfam" id="TIGR00873">
    <property type="entry name" value="gnd"/>
    <property type="match status" value="1"/>
</dbReference>
<dbReference type="SMART" id="SM01350">
    <property type="entry name" value="6PGD"/>
    <property type="match status" value="1"/>
</dbReference>
<feature type="binding site" evidence="13">
    <location>
        <begin position="35"/>
        <end position="37"/>
    </location>
    <ligand>
        <name>NADP(+)</name>
        <dbReference type="ChEBI" id="CHEBI:58349"/>
    </ligand>
</feature>
<evidence type="ECO:0000256" key="2">
    <source>
        <dbReference type="ARBA" id="ARBA00004874"/>
    </source>
</evidence>
<dbReference type="PROSITE" id="PS00461">
    <property type="entry name" value="6PGD"/>
    <property type="match status" value="1"/>
</dbReference>
<dbReference type="InterPro" id="IPR006184">
    <property type="entry name" value="6PGdom_BS"/>
</dbReference>
<evidence type="ECO:0000256" key="12">
    <source>
        <dbReference type="PIRSR" id="PIRSR000109-2"/>
    </source>
</evidence>
<evidence type="ECO:0000256" key="11">
    <source>
        <dbReference type="PIRSR" id="PIRSR000109-1"/>
    </source>
</evidence>
<dbReference type="GO" id="GO:0019521">
    <property type="term" value="P:D-gluconate metabolic process"/>
    <property type="evidence" value="ECO:0007669"/>
    <property type="project" value="UniProtKB-KW"/>
</dbReference>
<dbReference type="EC" id="1.1.1.44" evidence="10 14"/>
<evidence type="ECO:0000256" key="7">
    <source>
        <dbReference type="ARBA" id="ARBA00023064"/>
    </source>
</evidence>
<dbReference type="PRINTS" id="PR00076">
    <property type="entry name" value="6PGDHDRGNASE"/>
</dbReference>
<feature type="binding site" evidence="13">
    <location>
        <position position="105"/>
    </location>
    <ligand>
        <name>NADP(+)</name>
        <dbReference type="ChEBI" id="CHEBI:58349"/>
    </ligand>
</feature>
<comment type="subunit">
    <text evidence="4 10">Homodimer.</text>
</comment>
<dbReference type="VEuPathDB" id="FungiDB:BCV72DRAFT_66256"/>
<dbReference type="InterPro" id="IPR006113">
    <property type="entry name" value="6PGDH_Gnd/GntZ"/>
</dbReference>
<dbReference type="OrthoDB" id="434986at2759"/>
<keyword evidence="6 10" id="KW-0560">Oxidoreductase</keyword>
<dbReference type="PIRSF" id="PIRSF000109">
    <property type="entry name" value="6PGD"/>
    <property type="match status" value="1"/>
</dbReference>
<feature type="binding site" description="in other chain" evidence="12">
    <location>
        <position position="290"/>
    </location>
    <ligand>
        <name>substrate</name>
        <note>ligand shared between dimeric partners</note>
    </ligand>
</feature>
<dbReference type="InterPro" id="IPR008927">
    <property type="entry name" value="6-PGluconate_DH-like_C_sf"/>
</dbReference>
<dbReference type="InterPro" id="IPR006115">
    <property type="entry name" value="6PGDH_NADP-bd"/>
</dbReference>
<feature type="binding site" description="in other chain" evidence="12">
    <location>
        <begin position="189"/>
        <end position="190"/>
    </location>
    <ligand>
        <name>substrate</name>
        <note>ligand shared between dimeric partners</note>
    </ligand>
</feature>
<dbReference type="AlphaFoldDB" id="A0A1X0RB78"/>
<sequence>MVEAVADIGLIGLAVMGQNLILNINDHGYTVCAYNRTTSKVDDFLNNEAKGTKVVGAHSVEELCAKLKRPRKVILLVKAGSAVDAFIDQLLPHMEEGDIIIDGGNSHFPDSIRRAKELEAKGILFVGSGVSGGEEGARYGPSLMPGGNPKAWEHIKPIFQDVAAKAPDGAPCCEWVGESGAGHYVKMVHNGIEYGDMQLISEVYQIMKEGLGLTHDEMADVFEEWNKGELDSFLIEITRDILRYKDTDGKPLVEKIRDTAGQKGTGKWTGIDSLDRGIPVTLIGEAVYARCLSSLKDERTRASKILAGPPKKPFTGDKKKFIAALGQALYASKIVSYAQGFMLMRQAGADYNWNLNFAGIALMWRGGCIIRSVFLGKIKDAYTNNPELENLLFDPFFQKATADAQDAWREVIAQAVTMGIPTPALSTALNFYDGLRHEILPANLLQAQRDYFGAHTYELLDAPGKFVHTNWTGKGGNVSASNYIA</sequence>
<keyword evidence="8 10" id="KW-0570">Pentose shunt</keyword>
<protein>
    <recommendedName>
        <fullName evidence="10 14">6-phosphogluconate dehydrogenase, decarboxylating</fullName>
        <ecNumber evidence="10 14">1.1.1.44</ecNumber>
    </recommendedName>
</protein>
<evidence type="ECO:0000256" key="13">
    <source>
        <dbReference type="PIRSR" id="PIRSR000109-3"/>
    </source>
</evidence>
<accession>A0A1X0RB78</accession>
<feature type="active site" description="Proton donor" evidence="11">
    <location>
        <position position="193"/>
    </location>
</feature>
<dbReference type="InterPro" id="IPR006114">
    <property type="entry name" value="6PGDH_C"/>
</dbReference>
<reference evidence="16" key="1">
    <citation type="journal article" date="2016" name="Proc. Natl. Acad. Sci. U.S.A.">
        <title>Lipid metabolic changes in an early divergent fungus govern the establishment of a mutualistic symbiosis with endobacteria.</title>
        <authorList>
            <person name="Lastovetsky O.A."/>
            <person name="Gaspar M.L."/>
            <person name="Mondo S.J."/>
            <person name="LaButti K.M."/>
            <person name="Sandor L."/>
            <person name="Grigoriev I.V."/>
            <person name="Henry S.A."/>
            <person name="Pawlowska T.E."/>
        </authorList>
    </citation>
    <scope>NUCLEOTIDE SEQUENCE [LARGE SCALE GENOMIC DNA]</scope>
    <source>
        <strain evidence="16">ATCC 52814</strain>
    </source>
</reference>
<evidence type="ECO:0000259" key="15">
    <source>
        <dbReference type="SMART" id="SM01350"/>
    </source>
</evidence>
<gene>
    <name evidence="16" type="ORF">BCV72DRAFT_66256</name>
</gene>
<keyword evidence="7 14" id="KW-0311">Gluconate utilization</keyword>
<dbReference type="FunFam" id="1.10.1040.10:FF:000002">
    <property type="entry name" value="6-phosphogluconate dehydrogenase, decarboxylating"/>
    <property type="match status" value="1"/>
</dbReference>
<dbReference type="FunFam" id="1.20.5.320:FF:000002">
    <property type="entry name" value="6-phosphogluconate dehydrogenase, decarboxylating"/>
    <property type="match status" value="1"/>
</dbReference>
<evidence type="ECO:0000256" key="10">
    <source>
        <dbReference type="PIRNR" id="PIRNR000109"/>
    </source>
</evidence>
<dbReference type="Pfam" id="PF03446">
    <property type="entry name" value="NAD_binding_2"/>
    <property type="match status" value="1"/>
</dbReference>
<feature type="binding site" description="in other chain" evidence="12">
    <location>
        <position position="263"/>
    </location>
    <ligand>
        <name>substrate</name>
        <note>ligand shared between dimeric partners</note>
    </ligand>
</feature>
<dbReference type="Gene3D" id="3.40.50.720">
    <property type="entry name" value="NAD(P)-binding Rossmann-like Domain"/>
    <property type="match status" value="1"/>
</dbReference>
<dbReference type="UniPathway" id="UPA00115">
    <property type="reaction ID" value="UER00410"/>
</dbReference>
<feature type="domain" description="6-phosphogluconate dehydrogenase C-terminal" evidence="15">
    <location>
        <begin position="182"/>
        <end position="472"/>
    </location>
</feature>
<dbReference type="GO" id="GO:0009051">
    <property type="term" value="P:pentose-phosphate shunt, oxidative branch"/>
    <property type="evidence" value="ECO:0007669"/>
    <property type="project" value="UniProtKB-ARBA"/>
</dbReference>